<evidence type="ECO:0000313" key="3">
    <source>
        <dbReference type="Proteomes" id="UP000239863"/>
    </source>
</evidence>
<proteinExistence type="predicted"/>
<dbReference type="CDD" id="cd00198">
    <property type="entry name" value="vWFA"/>
    <property type="match status" value="1"/>
</dbReference>
<evidence type="ECO:0000313" key="2">
    <source>
        <dbReference type="EMBL" id="PPK49122.1"/>
    </source>
</evidence>
<evidence type="ECO:0000259" key="1">
    <source>
        <dbReference type="PROSITE" id="PS50234"/>
    </source>
</evidence>
<dbReference type="SUPFAM" id="SSF53300">
    <property type="entry name" value="vWA-like"/>
    <property type="match status" value="1"/>
</dbReference>
<dbReference type="PANTHER" id="PTHR10579:SF43">
    <property type="entry name" value="ZINC FINGER (C3HC4-TYPE RING FINGER) FAMILY PROTEIN"/>
    <property type="match status" value="1"/>
</dbReference>
<dbReference type="InterPro" id="IPR036465">
    <property type="entry name" value="vWFA_dom_sf"/>
</dbReference>
<dbReference type="SMART" id="SM00327">
    <property type="entry name" value="VWA"/>
    <property type="match status" value="1"/>
</dbReference>
<dbReference type="PANTHER" id="PTHR10579">
    <property type="entry name" value="CALCIUM-ACTIVATED CHLORIDE CHANNEL REGULATOR"/>
    <property type="match status" value="1"/>
</dbReference>
<dbReference type="InterPro" id="IPR049319">
    <property type="entry name" value="GBS104-like_Ig"/>
</dbReference>
<comment type="caution">
    <text evidence="2">The sequence shown here is derived from an EMBL/GenBank/DDBJ whole genome shotgun (WGS) entry which is preliminary data.</text>
</comment>
<dbReference type="AlphaFoldDB" id="A0A2S6FZT6"/>
<sequence>MTRLQVVKAISVFLIMTLVIMGTNTSIHTKALENNESIEVDKKSKLLSPCNREYEVELNVKGKLQNIKPVDTVLVIDRSGSMYGSNLNNAKSAAKEFSKKIILDNPNNRVSIVSFGNWGRIDLGLTNDLKTINRAIDDLIAYGDTNIYDGLVKANSVLSIANRDSVKSIVLLSDGIANRPWYNRPIQNAIDEASKSKKNNYLLFTVGLFSGMTDPDKETAVNTLTSIANKGNYYDSTSEDMLTEIYLKIANLINFAAKEVVVTDVLSKAVRENFDLNLGSFKLDGVSIQPDGAENRILFDAKTGTISWNLGTIGEESKTLTYVIKAKASYEGSKGEFIDTNENAKVKYQDTLGNNKEKLFPVPYIKVPGTLTSIAGDDMTIYEGDSIVLGGNPAATGGFGSEINWTTLEDKTVTWDKDNLNTTGKYSYKWSSRNPGESTWIEFSSLENPKVNPSNSTEYKLEVKDTFGKCIATDEVTITVKRVGEVKVKVVVLDEDNKDISDSIIDEFYLKAEGINNQKWNIIMGSKEEKIYKGLELGDYSILPDYISKYYKLISIKDISGNDITSTGKITLSNKNRKEEVIVTLKINKTGGFTDKDIIDNEFPVIK</sequence>
<dbReference type="Pfam" id="PF21426">
    <property type="entry name" value="GBS104-like_Ig"/>
    <property type="match status" value="1"/>
</dbReference>
<dbReference type="Proteomes" id="UP000239863">
    <property type="component" value="Unassembled WGS sequence"/>
</dbReference>
<dbReference type="EMBL" id="PTIS01000002">
    <property type="protein sequence ID" value="PPK49122.1"/>
    <property type="molecule type" value="Genomic_DNA"/>
</dbReference>
<feature type="domain" description="VWFA" evidence="1">
    <location>
        <begin position="71"/>
        <end position="249"/>
    </location>
</feature>
<gene>
    <name evidence="2" type="ORF">BD821_10234</name>
</gene>
<name>A0A2S6FZT6_9CLOT</name>
<dbReference type="STRING" id="37659.GCA_000703125_01629"/>
<dbReference type="Pfam" id="PF00092">
    <property type="entry name" value="VWA"/>
    <property type="match status" value="1"/>
</dbReference>
<dbReference type="InterPro" id="IPR051266">
    <property type="entry name" value="CLCR"/>
</dbReference>
<protein>
    <submittedName>
        <fullName evidence="2">von Willebrand factor type A domain-containing protein</fullName>
    </submittedName>
</protein>
<dbReference type="Gene3D" id="3.40.50.410">
    <property type="entry name" value="von Willebrand factor, type A domain"/>
    <property type="match status" value="1"/>
</dbReference>
<dbReference type="PROSITE" id="PS50234">
    <property type="entry name" value="VWFA"/>
    <property type="match status" value="1"/>
</dbReference>
<dbReference type="RefSeq" id="WP_169993922.1">
    <property type="nucleotide sequence ID" value="NZ_PTIS01000002.1"/>
</dbReference>
<organism evidence="2 3">
    <name type="scientific">Clostridium algidicarnis DSM 15099</name>
    <dbReference type="NCBI Taxonomy" id="1121295"/>
    <lineage>
        <taxon>Bacteria</taxon>
        <taxon>Bacillati</taxon>
        <taxon>Bacillota</taxon>
        <taxon>Clostridia</taxon>
        <taxon>Eubacteriales</taxon>
        <taxon>Clostridiaceae</taxon>
        <taxon>Clostridium</taxon>
    </lineage>
</organism>
<dbReference type="InterPro" id="IPR002035">
    <property type="entry name" value="VWF_A"/>
</dbReference>
<reference evidence="2 3" key="1">
    <citation type="submission" date="2018-02" db="EMBL/GenBank/DDBJ databases">
        <title>Genomic Encyclopedia of Archaeal and Bacterial Type Strains, Phase II (KMG-II): from individual species to whole genera.</title>
        <authorList>
            <person name="Goeker M."/>
        </authorList>
    </citation>
    <scope>NUCLEOTIDE SEQUENCE [LARGE SCALE GENOMIC DNA]</scope>
    <source>
        <strain evidence="2 3">DSM 15099</strain>
    </source>
</reference>
<accession>A0A2S6FZT6</accession>